<proteinExistence type="predicted"/>
<dbReference type="GO" id="GO:0033743">
    <property type="term" value="F:peptide-methionine (R)-S-oxide reductase activity"/>
    <property type="evidence" value="ECO:0007669"/>
    <property type="project" value="UniProtKB-EC"/>
</dbReference>
<dbReference type="PROSITE" id="PS51790">
    <property type="entry name" value="MSRB"/>
    <property type="match status" value="1"/>
</dbReference>
<dbReference type="GO" id="GO:0005737">
    <property type="term" value="C:cytoplasm"/>
    <property type="evidence" value="ECO:0007669"/>
    <property type="project" value="TreeGrafter"/>
</dbReference>
<protein>
    <recommendedName>
        <fullName evidence="1">peptide-methionine (R)-S-oxide reductase</fullName>
        <ecNumber evidence="1">1.8.4.12</ecNumber>
    </recommendedName>
</protein>
<evidence type="ECO:0000259" key="4">
    <source>
        <dbReference type="PROSITE" id="PS51790"/>
    </source>
</evidence>
<dbReference type="EMBL" id="VOAH01000004">
    <property type="protein sequence ID" value="TVP41258.1"/>
    <property type="molecule type" value="Genomic_DNA"/>
</dbReference>
<feature type="domain" description="MsrB" evidence="4">
    <location>
        <begin position="1"/>
        <end position="107"/>
    </location>
</feature>
<dbReference type="Gene3D" id="2.170.150.20">
    <property type="entry name" value="Peptide methionine sulfoxide reductase"/>
    <property type="match status" value="1"/>
</dbReference>
<gene>
    <name evidence="5" type="primary">msrB</name>
    <name evidence="5" type="ORF">NARC_40221</name>
</gene>
<dbReference type="GO" id="GO:0030091">
    <property type="term" value="P:protein repair"/>
    <property type="evidence" value="ECO:0007669"/>
    <property type="project" value="InterPro"/>
</dbReference>
<dbReference type="InterPro" id="IPR011057">
    <property type="entry name" value="Mss4-like_sf"/>
</dbReference>
<dbReference type="EC" id="1.8.4.12" evidence="1"/>
<dbReference type="SUPFAM" id="SSF51316">
    <property type="entry name" value="Mss4-like"/>
    <property type="match status" value="1"/>
</dbReference>
<keyword evidence="2 5" id="KW-0560">Oxidoreductase</keyword>
<dbReference type="PANTHER" id="PTHR10173">
    <property type="entry name" value="METHIONINE SULFOXIDE REDUCTASE"/>
    <property type="match status" value="1"/>
</dbReference>
<dbReference type="InterPro" id="IPR002579">
    <property type="entry name" value="Met_Sox_Rdtase_MsrB_dom"/>
</dbReference>
<name>A0A557SXC3_9ARCH</name>
<evidence type="ECO:0000256" key="1">
    <source>
        <dbReference type="ARBA" id="ARBA00012499"/>
    </source>
</evidence>
<organism evidence="5 6">
    <name type="scientific">Candidatus Nitrosocosmicus arcticus</name>
    <dbReference type="NCBI Taxonomy" id="2035267"/>
    <lineage>
        <taxon>Archaea</taxon>
        <taxon>Nitrososphaerota</taxon>
        <taxon>Nitrososphaeria</taxon>
        <taxon>Nitrososphaerales</taxon>
        <taxon>Nitrososphaeraceae</taxon>
        <taxon>Candidatus Nitrosocosmicus</taxon>
    </lineage>
</organism>
<dbReference type="NCBIfam" id="TIGR00357">
    <property type="entry name" value="peptide-methionine (R)-S-oxide reductase MsrB"/>
    <property type="match status" value="1"/>
</dbReference>
<dbReference type="AlphaFoldDB" id="A0A557SXC3"/>
<dbReference type="Pfam" id="PF01641">
    <property type="entry name" value="SelR"/>
    <property type="match status" value="1"/>
</dbReference>
<dbReference type="GO" id="GO:0006979">
    <property type="term" value="P:response to oxidative stress"/>
    <property type="evidence" value="ECO:0007669"/>
    <property type="project" value="InterPro"/>
</dbReference>
<dbReference type="InterPro" id="IPR028427">
    <property type="entry name" value="Met_Sox_Rdtase_MsrB"/>
</dbReference>
<evidence type="ECO:0000256" key="3">
    <source>
        <dbReference type="ARBA" id="ARBA00048488"/>
    </source>
</evidence>
<reference evidence="5 6" key="1">
    <citation type="journal article" date="2019" name="Front. Microbiol.">
        <title>Ammonia Oxidation by the Arctic Terrestrial Thaumarchaeote Candidatus Nitrosocosmicus arcticus Is Stimulated by Increasing Temperatures.</title>
        <authorList>
            <person name="Alves R.J.E."/>
            <person name="Kerou M."/>
            <person name="Zappe A."/>
            <person name="Bittner R."/>
            <person name="Abby S.S."/>
            <person name="Schmidt H.A."/>
            <person name="Pfeifer K."/>
            <person name="Schleper C."/>
        </authorList>
    </citation>
    <scope>NUCLEOTIDE SEQUENCE [LARGE SCALE GENOMIC DNA]</scope>
    <source>
        <strain evidence="5 6">Kfb</strain>
    </source>
</reference>
<evidence type="ECO:0000313" key="6">
    <source>
        <dbReference type="Proteomes" id="UP000315289"/>
    </source>
</evidence>
<evidence type="ECO:0000313" key="5">
    <source>
        <dbReference type="EMBL" id="TVP41258.1"/>
    </source>
</evidence>
<dbReference type="PANTHER" id="PTHR10173:SF52">
    <property type="entry name" value="METHIONINE-R-SULFOXIDE REDUCTASE B1"/>
    <property type="match status" value="1"/>
</dbReference>
<dbReference type="Proteomes" id="UP000315289">
    <property type="component" value="Unassembled WGS sequence"/>
</dbReference>
<accession>A0A557SXC3</accession>
<sequence>MNRGTEPPFTGNLLHNKEKGVYSCKGCGSILFDSDSKYDSKSGWPSFWAPSNNENIQEKIDYDYGMNRKEVVCAKCGCHLGHLFEDGPNPTGLRYCINSLSLDFKKKTNPS</sequence>
<keyword evidence="6" id="KW-1185">Reference proteome</keyword>
<comment type="caution">
    <text evidence="5">The sequence shown here is derived from an EMBL/GenBank/DDBJ whole genome shotgun (WGS) entry which is preliminary data.</text>
</comment>
<evidence type="ECO:0000256" key="2">
    <source>
        <dbReference type="ARBA" id="ARBA00023002"/>
    </source>
</evidence>
<comment type="catalytic activity">
    <reaction evidence="3">
        <text>L-methionyl-[protein] + [thioredoxin]-disulfide + H2O = L-methionyl-(R)-S-oxide-[protein] + [thioredoxin]-dithiol</text>
        <dbReference type="Rhea" id="RHEA:24164"/>
        <dbReference type="Rhea" id="RHEA-COMP:10698"/>
        <dbReference type="Rhea" id="RHEA-COMP:10700"/>
        <dbReference type="Rhea" id="RHEA-COMP:12313"/>
        <dbReference type="Rhea" id="RHEA-COMP:12314"/>
        <dbReference type="ChEBI" id="CHEBI:15377"/>
        <dbReference type="ChEBI" id="CHEBI:16044"/>
        <dbReference type="ChEBI" id="CHEBI:29950"/>
        <dbReference type="ChEBI" id="CHEBI:45764"/>
        <dbReference type="ChEBI" id="CHEBI:50058"/>
        <dbReference type="EC" id="1.8.4.12"/>
    </reaction>
</comment>